<keyword evidence="8 11" id="KW-0275">Fatty acid biosynthesis</keyword>
<dbReference type="AlphaFoldDB" id="A0A8J5WY99"/>
<keyword evidence="4 11" id="KW-0444">Lipid biosynthesis</keyword>
<evidence type="ECO:0000313" key="15">
    <source>
        <dbReference type="Proteomes" id="UP000729402"/>
    </source>
</evidence>
<evidence type="ECO:0000259" key="13">
    <source>
        <dbReference type="PROSITE" id="PS50075"/>
    </source>
</evidence>
<keyword evidence="12" id="KW-0732">Signal</keyword>
<dbReference type="GO" id="GO:0000035">
    <property type="term" value="F:acyl binding"/>
    <property type="evidence" value="ECO:0007669"/>
    <property type="project" value="TreeGrafter"/>
</dbReference>
<dbReference type="PROSITE" id="PS51257">
    <property type="entry name" value="PROKAR_LIPOPROTEIN"/>
    <property type="match status" value="1"/>
</dbReference>
<dbReference type="Pfam" id="PF00550">
    <property type="entry name" value="PP-binding"/>
    <property type="match status" value="1"/>
</dbReference>
<evidence type="ECO:0000256" key="12">
    <source>
        <dbReference type="SAM" id="SignalP"/>
    </source>
</evidence>
<comment type="subunit">
    <text evidence="10">Complex I is composed of at least 49 different subunits.</text>
</comment>
<dbReference type="EMBL" id="JAAALK010000079">
    <property type="protein sequence ID" value="KAG8097562.1"/>
    <property type="molecule type" value="Genomic_DNA"/>
</dbReference>
<keyword evidence="3 11" id="KW-0596">Phosphopantetheine</keyword>
<dbReference type="InterPro" id="IPR009081">
    <property type="entry name" value="PP-bd_ACP"/>
</dbReference>
<organism evidence="14 15">
    <name type="scientific">Zizania palustris</name>
    <name type="common">Northern wild rice</name>
    <dbReference type="NCBI Taxonomy" id="103762"/>
    <lineage>
        <taxon>Eukaryota</taxon>
        <taxon>Viridiplantae</taxon>
        <taxon>Streptophyta</taxon>
        <taxon>Embryophyta</taxon>
        <taxon>Tracheophyta</taxon>
        <taxon>Spermatophyta</taxon>
        <taxon>Magnoliopsida</taxon>
        <taxon>Liliopsida</taxon>
        <taxon>Poales</taxon>
        <taxon>Poaceae</taxon>
        <taxon>BOP clade</taxon>
        <taxon>Oryzoideae</taxon>
        <taxon>Oryzeae</taxon>
        <taxon>Zizaniinae</taxon>
        <taxon>Zizania</taxon>
    </lineage>
</organism>
<dbReference type="HAMAP" id="MF_01217">
    <property type="entry name" value="Acyl_carrier"/>
    <property type="match status" value="1"/>
</dbReference>
<dbReference type="FunFam" id="1.10.1200.10:FF:000003">
    <property type="entry name" value="Acyl carrier protein"/>
    <property type="match status" value="1"/>
</dbReference>
<dbReference type="NCBIfam" id="TIGR00517">
    <property type="entry name" value="acyl_carrier"/>
    <property type="match status" value="1"/>
</dbReference>
<keyword evidence="6" id="KW-0276">Fatty acid metabolism</keyword>
<protein>
    <recommendedName>
        <fullName evidence="11">Acyl carrier protein</fullName>
    </recommendedName>
</protein>
<evidence type="ECO:0000256" key="5">
    <source>
        <dbReference type="ARBA" id="ARBA00022553"/>
    </source>
</evidence>
<evidence type="ECO:0000256" key="1">
    <source>
        <dbReference type="ARBA" id="ARBA00005194"/>
    </source>
</evidence>
<proteinExistence type="inferred from homology"/>
<dbReference type="OrthoDB" id="448946at2759"/>
<dbReference type="PROSITE" id="PS50075">
    <property type="entry name" value="CARRIER"/>
    <property type="match status" value="1"/>
</dbReference>
<evidence type="ECO:0000256" key="3">
    <source>
        <dbReference type="ARBA" id="ARBA00022450"/>
    </source>
</evidence>
<evidence type="ECO:0000256" key="6">
    <source>
        <dbReference type="ARBA" id="ARBA00022832"/>
    </source>
</evidence>
<feature type="domain" description="Carrier" evidence="13">
    <location>
        <begin position="59"/>
        <end position="134"/>
    </location>
</feature>
<dbReference type="PANTHER" id="PTHR20863">
    <property type="entry name" value="ACYL CARRIER PROTEIN"/>
    <property type="match status" value="1"/>
</dbReference>
<evidence type="ECO:0000256" key="9">
    <source>
        <dbReference type="ARBA" id="ARBA00057783"/>
    </source>
</evidence>
<evidence type="ECO:0000313" key="14">
    <source>
        <dbReference type="EMBL" id="KAG8097562.1"/>
    </source>
</evidence>
<dbReference type="InterPro" id="IPR003231">
    <property type="entry name" value="ACP"/>
</dbReference>
<dbReference type="NCBIfam" id="NF002148">
    <property type="entry name" value="PRK00982.1-2"/>
    <property type="match status" value="1"/>
</dbReference>
<comment type="function">
    <text evidence="9">Carrier of the growing fatty acid chain in fatty acid biosynthesis. May be involved in the synthesis of short and medium chain fatty acids. Accessory and non-catalytic subunit of the mitochondrial membrane respiratory chain NADH dehydrogenase (Complex I), which functions in the transfer of electrons from NADH to the respiratory chain.</text>
</comment>
<dbReference type="Proteomes" id="UP000729402">
    <property type="component" value="Unassembled WGS sequence"/>
</dbReference>
<evidence type="ECO:0000256" key="8">
    <source>
        <dbReference type="ARBA" id="ARBA00023160"/>
    </source>
</evidence>
<keyword evidence="5" id="KW-0597">Phosphoprotein</keyword>
<dbReference type="GO" id="GO:0000036">
    <property type="term" value="F:acyl carrier activity"/>
    <property type="evidence" value="ECO:0007669"/>
    <property type="project" value="TreeGrafter"/>
</dbReference>
<comment type="caution">
    <text evidence="14">The sequence shown here is derived from an EMBL/GenBank/DDBJ whole genome shotgun (WGS) entry which is preliminary data.</text>
</comment>
<dbReference type="PANTHER" id="PTHR20863:SF60">
    <property type="entry name" value="ACYL CARRIER PROTEIN 3, MITOCHONDRIAL"/>
    <property type="match status" value="1"/>
</dbReference>
<evidence type="ECO:0000256" key="7">
    <source>
        <dbReference type="ARBA" id="ARBA00023098"/>
    </source>
</evidence>
<sequence>MQAVRSLLLQHLRLCVAPSAAAAAAACGGRARPAAYGVARGMTASAHREGEPGDSSEGAAVRARVVELVKKFDKIDADKVTETADFQRDLSLDSLDRVELVMAFEQEFSVEIPDDKADKLSCCADVAKYIMSESQSNKNRAESS</sequence>
<reference evidence="14" key="1">
    <citation type="journal article" date="2021" name="bioRxiv">
        <title>Whole Genome Assembly and Annotation of Northern Wild Rice, Zizania palustris L., Supports a Whole Genome Duplication in the Zizania Genus.</title>
        <authorList>
            <person name="Haas M."/>
            <person name="Kono T."/>
            <person name="Macchietto M."/>
            <person name="Millas R."/>
            <person name="McGilp L."/>
            <person name="Shao M."/>
            <person name="Duquette J."/>
            <person name="Hirsch C.N."/>
            <person name="Kimball J."/>
        </authorList>
    </citation>
    <scope>NUCLEOTIDE SEQUENCE</scope>
    <source>
        <tissue evidence="14">Fresh leaf tissue</tissue>
    </source>
</reference>
<evidence type="ECO:0000256" key="10">
    <source>
        <dbReference type="ARBA" id="ARBA00063067"/>
    </source>
</evidence>
<reference evidence="14" key="2">
    <citation type="submission" date="2021-02" db="EMBL/GenBank/DDBJ databases">
        <authorList>
            <person name="Kimball J.A."/>
            <person name="Haas M.W."/>
            <person name="Macchietto M."/>
            <person name="Kono T."/>
            <person name="Duquette J."/>
            <person name="Shao M."/>
        </authorList>
    </citation>
    <scope>NUCLEOTIDE SEQUENCE</scope>
    <source>
        <tissue evidence="14">Fresh leaf tissue</tissue>
    </source>
</reference>
<keyword evidence="15" id="KW-1185">Reference proteome</keyword>
<dbReference type="GO" id="GO:0005739">
    <property type="term" value="C:mitochondrion"/>
    <property type="evidence" value="ECO:0007669"/>
    <property type="project" value="UniProtKB-ARBA"/>
</dbReference>
<gene>
    <name evidence="14" type="ORF">GUJ93_ZPchr0013g37112</name>
</gene>
<comment type="pathway">
    <text evidence="1">Lipid metabolism; fatty acid biosynthesis.</text>
</comment>
<evidence type="ECO:0000256" key="4">
    <source>
        <dbReference type="ARBA" id="ARBA00022516"/>
    </source>
</evidence>
<evidence type="ECO:0000256" key="11">
    <source>
        <dbReference type="RuleBase" id="RU000722"/>
    </source>
</evidence>
<feature type="signal peptide" evidence="12">
    <location>
        <begin position="1"/>
        <end position="23"/>
    </location>
</feature>
<comment type="similarity">
    <text evidence="2">Belongs to the acyl carrier protein (ACP) family.</text>
</comment>
<feature type="chain" id="PRO_5035264507" description="Acyl carrier protein" evidence="12">
    <location>
        <begin position="24"/>
        <end position="144"/>
    </location>
</feature>
<accession>A0A8J5WY99</accession>
<keyword evidence="7" id="KW-0443">Lipid metabolism</keyword>
<name>A0A8J5WY99_ZIZPA</name>
<evidence type="ECO:0000256" key="2">
    <source>
        <dbReference type="ARBA" id="ARBA00010930"/>
    </source>
</evidence>